<keyword evidence="1" id="KW-0808">Transferase</keyword>
<protein>
    <submittedName>
        <fullName evidence="1">Methyltransferase domain-containing protein</fullName>
    </submittedName>
</protein>
<dbReference type="Pfam" id="PF13489">
    <property type="entry name" value="Methyltransf_23"/>
    <property type="match status" value="1"/>
</dbReference>
<proteinExistence type="predicted"/>
<dbReference type="PANTHER" id="PTHR43861">
    <property type="entry name" value="TRANS-ACONITATE 2-METHYLTRANSFERASE-RELATED"/>
    <property type="match status" value="1"/>
</dbReference>
<dbReference type="Proteomes" id="UP000297741">
    <property type="component" value="Unassembled WGS sequence"/>
</dbReference>
<dbReference type="GO" id="GO:0032259">
    <property type="term" value="P:methylation"/>
    <property type="evidence" value="ECO:0007669"/>
    <property type="project" value="UniProtKB-KW"/>
</dbReference>
<organism evidence="1 2">
    <name type="scientific">Pseudotabrizicola sediminis</name>
    <dbReference type="NCBI Taxonomy" id="2486418"/>
    <lineage>
        <taxon>Bacteria</taxon>
        <taxon>Pseudomonadati</taxon>
        <taxon>Pseudomonadota</taxon>
        <taxon>Alphaproteobacteria</taxon>
        <taxon>Rhodobacterales</taxon>
        <taxon>Paracoccaceae</taxon>
        <taxon>Pseudotabrizicola</taxon>
    </lineage>
</organism>
<dbReference type="SUPFAM" id="SSF53335">
    <property type="entry name" value="S-adenosyl-L-methionine-dependent methyltransferases"/>
    <property type="match status" value="1"/>
</dbReference>
<dbReference type="RefSeq" id="WP_135430875.1">
    <property type="nucleotide sequence ID" value="NZ_RPEM01000006.1"/>
</dbReference>
<keyword evidence="1" id="KW-0489">Methyltransferase</keyword>
<gene>
    <name evidence="1" type="ORF">EEB11_09960</name>
</gene>
<reference evidence="1 2" key="1">
    <citation type="submission" date="2018-11" db="EMBL/GenBank/DDBJ databases">
        <title>Tabrizicola sp. isolated from sediment of alpine lake.</title>
        <authorList>
            <person name="Liu Z."/>
        </authorList>
    </citation>
    <scope>NUCLEOTIDE SEQUENCE [LARGE SCALE GENOMIC DNA]</scope>
    <source>
        <strain evidence="1 2">DRYC-M-16</strain>
    </source>
</reference>
<dbReference type="InterPro" id="IPR029063">
    <property type="entry name" value="SAM-dependent_MTases_sf"/>
</dbReference>
<keyword evidence="2" id="KW-1185">Reference proteome</keyword>
<comment type="caution">
    <text evidence="1">The sequence shown here is derived from an EMBL/GenBank/DDBJ whole genome shotgun (WGS) entry which is preliminary data.</text>
</comment>
<accession>A0ABY2KQG6</accession>
<evidence type="ECO:0000313" key="2">
    <source>
        <dbReference type="Proteomes" id="UP000297741"/>
    </source>
</evidence>
<dbReference type="Gene3D" id="3.40.50.150">
    <property type="entry name" value="Vaccinia Virus protein VP39"/>
    <property type="match status" value="1"/>
</dbReference>
<dbReference type="GO" id="GO:0008168">
    <property type="term" value="F:methyltransferase activity"/>
    <property type="evidence" value="ECO:0007669"/>
    <property type="project" value="UniProtKB-KW"/>
</dbReference>
<dbReference type="CDD" id="cd02440">
    <property type="entry name" value="AdoMet_MTases"/>
    <property type="match status" value="1"/>
</dbReference>
<evidence type="ECO:0000313" key="1">
    <source>
        <dbReference type="EMBL" id="TGD43153.1"/>
    </source>
</evidence>
<dbReference type="PANTHER" id="PTHR43861:SF1">
    <property type="entry name" value="TRANS-ACONITATE 2-METHYLTRANSFERASE"/>
    <property type="match status" value="1"/>
</dbReference>
<sequence>MIDLNAAFALTGPEDCARLYAEWAASYDTGFADSLDYRLPAHVAAAFLAHGGTGPVLDVGAGTGLLAGHLRDMGFAGEIDAVDLSPAMLDAARAKGLYRTLRQADITRPLSFDGPYGGIVSSGTFTHGHVGPEAIAQLETQAAPGALFVLSVNEGVYRAMGFDAALAQRPGVTLLVVQIYGPAAAEKDPDHAAQRGLIAIWRHGGDGVAG</sequence>
<name>A0ABY2KQG6_9RHOB</name>
<dbReference type="EMBL" id="RPEM01000006">
    <property type="protein sequence ID" value="TGD43153.1"/>
    <property type="molecule type" value="Genomic_DNA"/>
</dbReference>